<dbReference type="EMBL" id="CP003929">
    <property type="protein sequence ID" value="AGB38816.1"/>
    <property type="molecule type" value="Genomic_DNA"/>
</dbReference>
<evidence type="ECO:0000256" key="5">
    <source>
        <dbReference type="ARBA" id="ARBA00023136"/>
    </source>
</evidence>
<dbReference type="HOGENOM" id="CLU_022017_5_1_2"/>
<organism evidence="7 8">
    <name type="scientific">Natronococcus occultus SP4</name>
    <dbReference type="NCBI Taxonomy" id="694430"/>
    <lineage>
        <taxon>Archaea</taxon>
        <taxon>Methanobacteriati</taxon>
        <taxon>Methanobacteriota</taxon>
        <taxon>Stenosarchaea group</taxon>
        <taxon>Halobacteria</taxon>
        <taxon>Halobacteriales</taxon>
        <taxon>Natrialbaceae</taxon>
        <taxon>Natronococcus</taxon>
    </lineage>
</organism>
<keyword evidence="5 6" id="KW-0472">Membrane</keyword>
<dbReference type="KEGG" id="nou:Natoc_3073"/>
<dbReference type="Pfam" id="PF13440">
    <property type="entry name" value="Polysacc_synt_3"/>
    <property type="match status" value="1"/>
</dbReference>
<dbReference type="GO" id="GO:0005886">
    <property type="term" value="C:plasma membrane"/>
    <property type="evidence" value="ECO:0007669"/>
    <property type="project" value="UniProtKB-SubCell"/>
</dbReference>
<evidence type="ECO:0000256" key="2">
    <source>
        <dbReference type="ARBA" id="ARBA00022475"/>
    </source>
</evidence>
<evidence type="ECO:0000256" key="4">
    <source>
        <dbReference type="ARBA" id="ARBA00022989"/>
    </source>
</evidence>
<dbReference type="CDD" id="cd13128">
    <property type="entry name" value="MATE_Wzx_like"/>
    <property type="match status" value="1"/>
</dbReference>
<evidence type="ECO:0000313" key="8">
    <source>
        <dbReference type="Proteomes" id="UP000010878"/>
    </source>
</evidence>
<feature type="transmembrane region" description="Helical" evidence="6">
    <location>
        <begin position="151"/>
        <end position="175"/>
    </location>
</feature>
<dbReference type="Proteomes" id="UP000010878">
    <property type="component" value="Chromosome"/>
</dbReference>
<dbReference type="OrthoDB" id="202076at2157"/>
<dbReference type="AlphaFoldDB" id="L0K1G8"/>
<protein>
    <submittedName>
        <fullName evidence="7">Membrane protein involved in the export of O-antigen and teichoic acid</fullName>
    </submittedName>
</protein>
<reference evidence="7 8" key="1">
    <citation type="submission" date="2012-11" db="EMBL/GenBank/DDBJ databases">
        <title>FINISHED of Natronococcus occultus SP4, DSM 3396.</title>
        <authorList>
            <consortium name="DOE Joint Genome Institute"/>
            <person name="Eisen J."/>
            <person name="Huntemann M."/>
            <person name="Wei C.-L."/>
            <person name="Han J."/>
            <person name="Detter J.C."/>
            <person name="Han C."/>
            <person name="Tapia R."/>
            <person name="Chen A."/>
            <person name="Kyrpides N."/>
            <person name="Mavromatis K."/>
            <person name="Markowitz V."/>
            <person name="Szeto E."/>
            <person name="Ivanova N."/>
            <person name="Mikhailova N."/>
            <person name="Ovchinnikova G."/>
            <person name="Pagani I."/>
            <person name="Pati A."/>
            <person name="Goodwin L."/>
            <person name="Nordberg H.P."/>
            <person name="Cantor M.N."/>
            <person name="Hua S.X."/>
            <person name="Woyke T."/>
            <person name="Eisen J."/>
            <person name="Klenk H.-P."/>
            <person name="Klenk H.-P."/>
        </authorList>
    </citation>
    <scope>NUCLEOTIDE SEQUENCE [LARGE SCALE GENOMIC DNA]</scope>
    <source>
        <strain evidence="7 8">SP4</strain>
    </source>
</reference>
<evidence type="ECO:0000256" key="3">
    <source>
        <dbReference type="ARBA" id="ARBA00022692"/>
    </source>
</evidence>
<dbReference type="STRING" id="694430.Natoc_3073"/>
<name>L0K1G8_9EURY</name>
<feature type="transmembrane region" description="Helical" evidence="6">
    <location>
        <begin position="428"/>
        <end position="446"/>
    </location>
</feature>
<gene>
    <name evidence="7" type="ORF">Natoc_3073</name>
</gene>
<keyword evidence="2" id="KW-1003">Cell membrane</keyword>
<feature type="transmembrane region" description="Helical" evidence="6">
    <location>
        <begin position="331"/>
        <end position="353"/>
    </location>
</feature>
<feature type="transmembrane region" description="Helical" evidence="6">
    <location>
        <begin position="83"/>
        <end position="106"/>
    </location>
</feature>
<feature type="transmembrane region" description="Helical" evidence="6">
    <location>
        <begin position="300"/>
        <end position="319"/>
    </location>
</feature>
<proteinExistence type="predicted"/>
<evidence type="ECO:0000313" key="7">
    <source>
        <dbReference type="EMBL" id="AGB38816.1"/>
    </source>
</evidence>
<feature type="transmembrane region" description="Helical" evidence="6">
    <location>
        <begin position="452"/>
        <end position="476"/>
    </location>
</feature>
<sequence>MSLSEKIATGLKADFLSQVLKNLSNGLLVVVLARLLSPDAYGLLYLAISLFAIVTVAGKLGLGKSAARYITEHEETAPGQIPHIIETVGLVLVGTLGLVTVGLVLAREQVAVLLGESGLEPLLLVGGLYVITHGVFNSGRSICQGFKKIEWAASIALVEAVVRPLVAIGLVLAGLGAVGALVGYVVSSFVAAALTVGAVYSLYTTAERCPIEPGLRRRIVEYALPITLTENSSTLMKRVDILLIGAFLTPLAVSYYVVAKQIMTFLKVPANSLGFAIAPRYSEQLHRDNLETASRLYGEALTSTLLFYVPAAVGLVIVAEPTLRLLFGPAYTGGTIVLQLLTIYLVVQAISYITSGGLDYLGRAKHRAYAKGVTAVANLGLNLVLIPTIGIAGAAVSTAGTYAVYVALNVYLMHLELRLDWWAIGTRCVKITAVTGVMALVVFPFASAIDGFVSLFAVVALGGLVWLGATVSVGLIEKQQLQSLAPG</sequence>
<keyword evidence="8" id="KW-1185">Reference proteome</keyword>
<evidence type="ECO:0000256" key="6">
    <source>
        <dbReference type="SAM" id="Phobius"/>
    </source>
</evidence>
<comment type="subcellular location">
    <subcellularLocation>
        <location evidence="1">Cell membrane</location>
        <topology evidence="1">Multi-pass membrane protein</topology>
    </subcellularLocation>
</comment>
<keyword evidence="3 6" id="KW-0812">Transmembrane</keyword>
<dbReference type="InterPro" id="IPR050833">
    <property type="entry name" value="Poly_Biosynth_Transport"/>
</dbReference>
<dbReference type="PANTHER" id="PTHR30250:SF11">
    <property type="entry name" value="O-ANTIGEN TRANSPORTER-RELATED"/>
    <property type="match status" value="1"/>
</dbReference>
<feature type="transmembrane region" description="Helical" evidence="6">
    <location>
        <begin position="43"/>
        <end position="62"/>
    </location>
</feature>
<dbReference type="PANTHER" id="PTHR30250">
    <property type="entry name" value="PST FAMILY PREDICTED COLANIC ACID TRANSPORTER"/>
    <property type="match status" value="1"/>
</dbReference>
<feature type="transmembrane region" description="Helical" evidence="6">
    <location>
        <begin position="384"/>
        <end position="408"/>
    </location>
</feature>
<accession>L0K1G8</accession>
<feature type="transmembrane region" description="Helical" evidence="6">
    <location>
        <begin position="241"/>
        <end position="258"/>
    </location>
</feature>
<keyword evidence="4 6" id="KW-1133">Transmembrane helix</keyword>
<feature type="transmembrane region" description="Helical" evidence="6">
    <location>
        <begin position="118"/>
        <end position="139"/>
    </location>
</feature>
<evidence type="ECO:0000256" key="1">
    <source>
        <dbReference type="ARBA" id="ARBA00004651"/>
    </source>
</evidence>
<dbReference type="RefSeq" id="WP_015322255.1">
    <property type="nucleotide sequence ID" value="NC_019974.1"/>
</dbReference>
<dbReference type="eggNOG" id="arCOG02209">
    <property type="taxonomic scope" value="Archaea"/>
</dbReference>
<dbReference type="GeneID" id="14403460"/>